<dbReference type="EMBL" id="JBJQND010000006">
    <property type="protein sequence ID" value="KAL3872766.1"/>
    <property type="molecule type" value="Genomic_DNA"/>
</dbReference>
<keyword evidence="5" id="KW-0496">Mitochondrion</keyword>
<name>A0ABD3WFQ1_SINWO</name>
<protein>
    <recommendedName>
        <fullName evidence="7">Iron-sulfur cluster assembly 2 homolog, mitochondrial</fullName>
    </recommendedName>
    <alternativeName>
        <fullName evidence="8">HESB-like domain-containing protein 1</fullName>
    </alternativeName>
</protein>
<dbReference type="Pfam" id="PF01521">
    <property type="entry name" value="Fe-S_biosyn"/>
    <property type="match status" value="1"/>
</dbReference>
<dbReference type="AlphaFoldDB" id="A0ABD3WFQ1"/>
<dbReference type="InterPro" id="IPR016092">
    <property type="entry name" value="ATAP"/>
</dbReference>
<accession>A0ABD3WFQ1</accession>
<feature type="domain" description="Core" evidence="10">
    <location>
        <begin position="41"/>
        <end position="142"/>
    </location>
</feature>
<keyword evidence="12" id="KW-1185">Reference proteome</keyword>
<comment type="subcellular location">
    <subcellularLocation>
        <location evidence="1">Mitochondrion</location>
    </subcellularLocation>
</comment>
<keyword evidence="4" id="KW-0408">Iron</keyword>
<evidence type="ECO:0000313" key="12">
    <source>
        <dbReference type="Proteomes" id="UP001634394"/>
    </source>
</evidence>
<evidence type="ECO:0000256" key="5">
    <source>
        <dbReference type="ARBA" id="ARBA00023128"/>
    </source>
</evidence>
<sequence length="149" mass="16719">MIRTAATWSARRYFHRMSSWLPAEKGQPNVKEDVQSEAGTLHLSDSCIKRLQKISTDQEGKPTYLRILVEGGGCSGFQYKFELENSMKDDDRVFEKGGVKVVVDQDSMEFIKGATLDYHEELIKSTFRVIGNPKAEQGCSCGSSFSVKL</sequence>
<evidence type="ECO:0000256" key="3">
    <source>
        <dbReference type="ARBA" id="ARBA00022723"/>
    </source>
</evidence>
<evidence type="ECO:0000259" key="10">
    <source>
        <dbReference type="Pfam" id="PF01521"/>
    </source>
</evidence>
<evidence type="ECO:0000256" key="6">
    <source>
        <dbReference type="ARBA" id="ARBA00057540"/>
    </source>
</evidence>
<dbReference type="PANTHER" id="PTHR43011">
    <property type="entry name" value="IRON-SULFUR CLUSTER ASSEMBLY 2 HOMOLOG, MITOCHONDRIAL"/>
    <property type="match status" value="1"/>
</dbReference>
<comment type="caution">
    <text evidence="11">The sequence shown here is derived from an EMBL/GenBank/DDBJ whole genome shotgun (WGS) entry which is preliminary data.</text>
</comment>
<evidence type="ECO:0000256" key="1">
    <source>
        <dbReference type="ARBA" id="ARBA00004173"/>
    </source>
</evidence>
<evidence type="ECO:0000313" key="11">
    <source>
        <dbReference type="EMBL" id="KAL3872766.1"/>
    </source>
</evidence>
<organism evidence="11 12">
    <name type="scientific">Sinanodonta woodiana</name>
    <name type="common">Chinese pond mussel</name>
    <name type="synonym">Anodonta woodiana</name>
    <dbReference type="NCBI Taxonomy" id="1069815"/>
    <lineage>
        <taxon>Eukaryota</taxon>
        <taxon>Metazoa</taxon>
        <taxon>Spiralia</taxon>
        <taxon>Lophotrochozoa</taxon>
        <taxon>Mollusca</taxon>
        <taxon>Bivalvia</taxon>
        <taxon>Autobranchia</taxon>
        <taxon>Heteroconchia</taxon>
        <taxon>Palaeoheterodonta</taxon>
        <taxon>Unionida</taxon>
        <taxon>Unionoidea</taxon>
        <taxon>Unionidae</taxon>
        <taxon>Unioninae</taxon>
        <taxon>Sinanodonta</taxon>
    </lineage>
</organism>
<comment type="function">
    <text evidence="6">Involved in the maturation of mitochondrial 4Fe-4S proteins functioning late in the iron-sulfur cluster assembly pathway. May be involved in the binding of an intermediate of Fe/S cluster assembly.</text>
</comment>
<comment type="subunit">
    <text evidence="9">Heterotetramer; forms a dimer of dimers with IBA57. Interacts with [2Fe-2S]-ISCA2 forming the heterodimer [2Fe- 2S]-ISCA2-IBA57 complex; [2Fe-2S] cluster binding is absolutely required to promote the complex formation.</text>
</comment>
<evidence type="ECO:0000256" key="9">
    <source>
        <dbReference type="ARBA" id="ARBA00093471"/>
    </source>
</evidence>
<evidence type="ECO:0000256" key="4">
    <source>
        <dbReference type="ARBA" id="ARBA00023004"/>
    </source>
</evidence>
<dbReference type="InterPro" id="IPR000361">
    <property type="entry name" value="ATAP_core_dom"/>
</dbReference>
<reference evidence="11 12" key="1">
    <citation type="submission" date="2024-11" db="EMBL/GenBank/DDBJ databases">
        <title>Chromosome-level genome assembly of the freshwater bivalve Anodonta woodiana.</title>
        <authorList>
            <person name="Chen X."/>
        </authorList>
    </citation>
    <scope>NUCLEOTIDE SEQUENCE [LARGE SCALE GENOMIC DNA]</scope>
    <source>
        <strain evidence="11">MN2024</strain>
        <tissue evidence="11">Gills</tissue>
    </source>
</reference>
<dbReference type="GO" id="GO:0120510">
    <property type="term" value="C:mitochondrial [4Fe-4S] assembly complex"/>
    <property type="evidence" value="ECO:0007669"/>
    <property type="project" value="UniProtKB-ARBA"/>
</dbReference>
<dbReference type="NCBIfam" id="TIGR00049">
    <property type="entry name" value="iron-sulfur cluster assembly accessory protein"/>
    <property type="match status" value="1"/>
</dbReference>
<gene>
    <name evidence="11" type="ORF">ACJMK2_035967</name>
</gene>
<dbReference type="InterPro" id="IPR035903">
    <property type="entry name" value="HesB-like_dom_sf"/>
</dbReference>
<proteinExistence type="inferred from homology"/>
<evidence type="ECO:0000256" key="8">
    <source>
        <dbReference type="ARBA" id="ARBA00077082"/>
    </source>
</evidence>
<evidence type="ECO:0000256" key="2">
    <source>
        <dbReference type="ARBA" id="ARBA00006718"/>
    </source>
</evidence>
<comment type="similarity">
    <text evidence="2">Belongs to the HesB/IscA family.</text>
</comment>
<evidence type="ECO:0000256" key="7">
    <source>
        <dbReference type="ARBA" id="ARBA00073313"/>
    </source>
</evidence>
<dbReference type="Proteomes" id="UP001634394">
    <property type="component" value="Unassembled WGS sequence"/>
</dbReference>
<dbReference type="PANTHER" id="PTHR43011:SF1">
    <property type="entry name" value="IRON-SULFUR CLUSTER ASSEMBLY 2 HOMOLOG, MITOCHONDRIAL"/>
    <property type="match status" value="1"/>
</dbReference>
<dbReference type="Gene3D" id="2.60.300.12">
    <property type="entry name" value="HesB-like domain"/>
    <property type="match status" value="1"/>
</dbReference>
<keyword evidence="3" id="KW-0479">Metal-binding</keyword>
<dbReference type="SUPFAM" id="SSF89360">
    <property type="entry name" value="HesB-like domain"/>
    <property type="match status" value="1"/>
</dbReference>
<dbReference type="GO" id="GO:0046872">
    <property type="term" value="F:metal ion binding"/>
    <property type="evidence" value="ECO:0007669"/>
    <property type="project" value="UniProtKB-KW"/>
</dbReference>
<dbReference type="FunFam" id="2.60.300.12:FF:000006">
    <property type="entry name" value="Iron-sulfur cluster assembly 2 mitochondrial"/>
    <property type="match status" value="1"/>
</dbReference>